<dbReference type="Proteomes" id="UP000238825">
    <property type="component" value="Chromosome"/>
</dbReference>
<keyword evidence="6" id="KW-0564">Palmitate</keyword>
<dbReference type="GO" id="GO:0009847">
    <property type="term" value="P:spore germination"/>
    <property type="evidence" value="ECO:0007669"/>
    <property type="project" value="InterPro"/>
</dbReference>
<evidence type="ECO:0000313" key="12">
    <source>
        <dbReference type="Proteomes" id="UP000238825"/>
    </source>
</evidence>
<dbReference type="EMBL" id="UFSZ01000001">
    <property type="protein sequence ID" value="SUV16407.1"/>
    <property type="molecule type" value="Genomic_DNA"/>
</dbReference>
<evidence type="ECO:0000256" key="6">
    <source>
        <dbReference type="ARBA" id="ARBA00023139"/>
    </source>
</evidence>
<evidence type="ECO:0000256" key="1">
    <source>
        <dbReference type="ARBA" id="ARBA00004635"/>
    </source>
</evidence>
<reference evidence="10 12" key="1">
    <citation type="submission" date="2017-03" db="EMBL/GenBank/DDBJ databases">
        <title>The whole genome sequencing and assembly of Lysinibacillus sphaericus DSM 28T strain.</title>
        <authorList>
            <person name="Lee Y.-J."/>
            <person name="Yi H."/>
            <person name="Bahn Y.-S."/>
            <person name="Kim J.F."/>
            <person name="Lee D.-W."/>
        </authorList>
    </citation>
    <scope>NUCLEOTIDE SEQUENCE [LARGE SCALE GENOMIC DNA]</scope>
    <source>
        <strain evidence="10 12">DSM 28</strain>
    </source>
</reference>
<dbReference type="GO" id="GO:0016020">
    <property type="term" value="C:membrane"/>
    <property type="evidence" value="ECO:0007669"/>
    <property type="project" value="UniProtKB-SubCell"/>
</dbReference>
<dbReference type="Proteomes" id="UP000255295">
    <property type="component" value="Unassembled WGS sequence"/>
</dbReference>
<keyword evidence="7" id="KW-0449">Lipoprotein</keyword>
<keyword evidence="4" id="KW-0732">Signal</keyword>
<sequence>MKKTILIISLIFLISILSGCWSKRELNDLALVAALGIDFVDDEYAISVQVIDPSQISSKQSSSRQAPVVTYHAKGKTVFEAIRKILALSPRKLYFAHIQLVVLGEDLAVDGIRDSIDFLARDQEIRNDFTIIVSQQATAKDILNVLTPIEKIPAKKMLNSLTVTQDAWGSTLEVDVEDLVTKLGVGNQYFVLSAIEIQGDKSLGIDQTNVERIETPVKLKFTGLAIFKEDKLIGYLDEYDSKSFNYLNDNIKSTIEIIACPSDGVLTTEITQSKTTTKGAMKNGSPTINVSIDIVQNVAEVKCDINLTELTTIDWINRQTELSIKKNIDESLHVLQEKYNADVLGFGEAIHRADPKEWKKIKKDWHTIYPNVEVNVKVNVNTQGSGTMQNSKLKE</sequence>
<dbReference type="InterPro" id="IPR046953">
    <property type="entry name" value="Spore_GerAC-like_C"/>
</dbReference>
<dbReference type="AlphaFoldDB" id="A0A2S0K330"/>
<dbReference type="InterPro" id="IPR057336">
    <property type="entry name" value="GerAC_N"/>
</dbReference>
<gene>
    <name evidence="11" type="primary">gerKC_1</name>
    <name evidence="10" type="ORF">LS41612_16005</name>
    <name evidence="11" type="ORF">NCTC10338_01486</name>
</gene>
<dbReference type="RefSeq" id="WP_024362409.1">
    <property type="nucleotide sequence ID" value="NZ_BJNS01000041.1"/>
</dbReference>
<keyword evidence="3" id="KW-0309">Germination</keyword>
<accession>A0A2S0K330</accession>
<evidence type="ECO:0000256" key="3">
    <source>
        <dbReference type="ARBA" id="ARBA00022544"/>
    </source>
</evidence>
<evidence type="ECO:0000256" key="7">
    <source>
        <dbReference type="ARBA" id="ARBA00023288"/>
    </source>
</evidence>
<evidence type="ECO:0000313" key="11">
    <source>
        <dbReference type="EMBL" id="SUV16407.1"/>
    </source>
</evidence>
<dbReference type="PANTHER" id="PTHR35789">
    <property type="entry name" value="SPORE GERMINATION PROTEIN B3"/>
    <property type="match status" value="1"/>
</dbReference>
<evidence type="ECO:0000259" key="9">
    <source>
        <dbReference type="Pfam" id="PF25198"/>
    </source>
</evidence>
<dbReference type="Gene3D" id="3.30.300.210">
    <property type="entry name" value="Nutrient germinant receptor protein C, domain 3"/>
    <property type="match status" value="1"/>
</dbReference>
<dbReference type="NCBIfam" id="TIGR02887">
    <property type="entry name" value="spore_ger_x_C"/>
    <property type="match status" value="1"/>
</dbReference>
<feature type="domain" description="Spore germination GerAC-like C-terminal" evidence="8">
    <location>
        <begin position="222"/>
        <end position="386"/>
    </location>
</feature>
<protein>
    <submittedName>
        <fullName evidence="11">Spore germination protein KC</fullName>
    </submittedName>
    <submittedName>
        <fullName evidence="10">Spore gernimation protein</fullName>
    </submittedName>
</protein>
<organism evidence="10 12">
    <name type="scientific">Lysinibacillus sphaericus</name>
    <name type="common">Bacillus sphaericus</name>
    <dbReference type="NCBI Taxonomy" id="1421"/>
    <lineage>
        <taxon>Bacteria</taxon>
        <taxon>Bacillati</taxon>
        <taxon>Bacillota</taxon>
        <taxon>Bacilli</taxon>
        <taxon>Bacillales</taxon>
        <taxon>Bacillaceae</taxon>
        <taxon>Lysinibacillus</taxon>
    </lineage>
</organism>
<name>A0A2S0K330_LYSSH</name>
<dbReference type="InterPro" id="IPR008844">
    <property type="entry name" value="Spore_GerAC-like"/>
</dbReference>
<comment type="similarity">
    <text evidence="2">Belongs to the GerABKC lipoprotein family.</text>
</comment>
<proteinExistence type="inferred from homology"/>
<evidence type="ECO:0000256" key="5">
    <source>
        <dbReference type="ARBA" id="ARBA00023136"/>
    </source>
</evidence>
<dbReference type="GeneID" id="48277706"/>
<dbReference type="Pfam" id="PF25198">
    <property type="entry name" value="Spore_GerAC_N"/>
    <property type="match status" value="1"/>
</dbReference>
<keyword evidence="5" id="KW-0472">Membrane</keyword>
<evidence type="ECO:0000256" key="4">
    <source>
        <dbReference type="ARBA" id="ARBA00022729"/>
    </source>
</evidence>
<dbReference type="Gene3D" id="6.20.190.10">
    <property type="entry name" value="Nutrient germinant receptor protein C, domain 1"/>
    <property type="match status" value="1"/>
</dbReference>
<dbReference type="Pfam" id="PF05504">
    <property type="entry name" value="Spore_GerAC"/>
    <property type="match status" value="1"/>
</dbReference>
<reference evidence="11 13" key="2">
    <citation type="submission" date="2018-06" db="EMBL/GenBank/DDBJ databases">
        <authorList>
            <consortium name="Pathogen Informatics"/>
            <person name="Doyle S."/>
        </authorList>
    </citation>
    <scope>NUCLEOTIDE SEQUENCE [LARGE SCALE GENOMIC DNA]</scope>
    <source>
        <strain evidence="11 13">NCTC10338</strain>
    </source>
</reference>
<evidence type="ECO:0000256" key="2">
    <source>
        <dbReference type="ARBA" id="ARBA00007886"/>
    </source>
</evidence>
<evidence type="ECO:0000313" key="13">
    <source>
        <dbReference type="Proteomes" id="UP000255295"/>
    </source>
</evidence>
<dbReference type="PANTHER" id="PTHR35789:SF1">
    <property type="entry name" value="SPORE GERMINATION PROTEIN B3"/>
    <property type="match status" value="1"/>
</dbReference>
<comment type="subcellular location">
    <subcellularLocation>
        <location evidence="1">Membrane</location>
        <topology evidence="1">Lipid-anchor</topology>
    </subcellularLocation>
</comment>
<dbReference type="InterPro" id="IPR038501">
    <property type="entry name" value="Spore_GerAC_C_sf"/>
</dbReference>
<feature type="domain" description="Spore germination protein N-terminal" evidence="9">
    <location>
        <begin position="23"/>
        <end position="196"/>
    </location>
</feature>
<evidence type="ECO:0000259" key="8">
    <source>
        <dbReference type="Pfam" id="PF05504"/>
    </source>
</evidence>
<evidence type="ECO:0000313" key="10">
    <source>
        <dbReference type="EMBL" id="AVK97674.1"/>
    </source>
</evidence>
<dbReference type="PROSITE" id="PS51257">
    <property type="entry name" value="PROKAR_LIPOPROTEIN"/>
    <property type="match status" value="1"/>
</dbReference>
<dbReference type="EMBL" id="CP019980">
    <property type="protein sequence ID" value="AVK97674.1"/>
    <property type="molecule type" value="Genomic_DNA"/>
</dbReference>